<dbReference type="Proteomes" id="UP000076722">
    <property type="component" value="Unassembled WGS sequence"/>
</dbReference>
<dbReference type="SUPFAM" id="SSF158694">
    <property type="entry name" value="UraD-Like"/>
    <property type="match status" value="1"/>
</dbReference>
<evidence type="ECO:0000259" key="2">
    <source>
        <dbReference type="Pfam" id="PF09349"/>
    </source>
</evidence>
<dbReference type="InterPro" id="IPR036778">
    <property type="entry name" value="OHCU_decarboxylase_sf"/>
</dbReference>
<dbReference type="GO" id="GO:0006144">
    <property type="term" value="P:purine nucleobase metabolic process"/>
    <property type="evidence" value="ECO:0007669"/>
    <property type="project" value="UniProtKB-KW"/>
</dbReference>
<name>A0A164VSC5_9AGAM</name>
<sequence length="193" mass="21439">MSSSETKLPAIFTAIHDEQLLHKALIILLEPSPILGPLASQLCRDPQTEIINSYSLLLDKAFELIDMLPVSEKASFISGHPRIGETKNLSALSSKEQASQATPIEVLHQLEQLNRLYEERYPGLRYITFVNGRSRAEIAAEMTQLLDIEGTELETTHLSPVDVDGEEWAGELSRALRDTKAIGQSRLRSLSGF</sequence>
<accession>A0A164VSC5</accession>
<gene>
    <name evidence="3" type="ORF">SISNIDRAFT_484644</name>
</gene>
<keyword evidence="1" id="KW-0659">Purine metabolism</keyword>
<protein>
    <recommendedName>
        <fullName evidence="2">Oxo-4-hydroxy-4-carboxy-5-ureidoimidazoline decarboxylase domain-containing protein</fullName>
    </recommendedName>
</protein>
<dbReference type="PANTHER" id="PTHR37987:SF1">
    <property type="entry name" value="OXO-4-HYDROXY-4-CARBOXY-5-UREIDOIMIDAZOLINE DECARBOXYLASE DOMAIN-CONTAINING PROTEIN"/>
    <property type="match status" value="1"/>
</dbReference>
<dbReference type="AlphaFoldDB" id="A0A164VSC5"/>
<proteinExistence type="predicted"/>
<feature type="domain" description="Oxo-4-hydroxy-4-carboxy-5-ureidoimidazoline decarboxylase" evidence="2">
    <location>
        <begin position="23"/>
        <end position="147"/>
    </location>
</feature>
<dbReference type="Gene3D" id="1.10.3330.10">
    <property type="entry name" value="Oxo-4-hydroxy-4-carboxy-5-ureidoimidazoline decarboxylase"/>
    <property type="match status" value="1"/>
</dbReference>
<dbReference type="EMBL" id="KV419404">
    <property type="protein sequence ID" value="KZS94421.1"/>
    <property type="molecule type" value="Genomic_DNA"/>
</dbReference>
<dbReference type="PANTHER" id="PTHR37987">
    <property type="entry name" value="CHROMOSOME 9, WHOLE GENOME SHOTGUN SEQUENCE"/>
    <property type="match status" value="1"/>
</dbReference>
<dbReference type="InterPro" id="IPR018020">
    <property type="entry name" value="OHCU_decarboxylase"/>
</dbReference>
<keyword evidence="4" id="KW-1185">Reference proteome</keyword>
<dbReference type="OrthoDB" id="5398391at2759"/>
<dbReference type="Pfam" id="PF09349">
    <property type="entry name" value="OHCU_decarbox"/>
    <property type="match status" value="1"/>
</dbReference>
<evidence type="ECO:0000256" key="1">
    <source>
        <dbReference type="ARBA" id="ARBA00022631"/>
    </source>
</evidence>
<organism evidence="3 4">
    <name type="scientific">Sistotremastrum niveocremeum HHB9708</name>
    <dbReference type="NCBI Taxonomy" id="1314777"/>
    <lineage>
        <taxon>Eukaryota</taxon>
        <taxon>Fungi</taxon>
        <taxon>Dikarya</taxon>
        <taxon>Basidiomycota</taxon>
        <taxon>Agaricomycotina</taxon>
        <taxon>Agaricomycetes</taxon>
        <taxon>Sistotremastrales</taxon>
        <taxon>Sistotremastraceae</taxon>
        <taxon>Sertulicium</taxon>
        <taxon>Sertulicium niveocremeum</taxon>
    </lineage>
</organism>
<evidence type="ECO:0000313" key="4">
    <source>
        <dbReference type="Proteomes" id="UP000076722"/>
    </source>
</evidence>
<evidence type="ECO:0000313" key="3">
    <source>
        <dbReference type="EMBL" id="KZS94421.1"/>
    </source>
</evidence>
<reference evidence="3 4" key="1">
    <citation type="journal article" date="2016" name="Mol. Biol. Evol.">
        <title>Comparative Genomics of Early-Diverging Mushroom-Forming Fungi Provides Insights into the Origins of Lignocellulose Decay Capabilities.</title>
        <authorList>
            <person name="Nagy L.G."/>
            <person name="Riley R."/>
            <person name="Tritt A."/>
            <person name="Adam C."/>
            <person name="Daum C."/>
            <person name="Floudas D."/>
            <person name="Sun H."/>
            <person name="Yadav J.S."/>
            <person name="Pangilinan J."/>
            <person name="Larsson K.H."/>
            <person name="Matsuura K."/>
            <person name="Barry K."/>
            <person name="Labutti K."/>
            <person name="Kuo R."/>
            <person name="Ohm R.A."/>
            <person name="Bhattacharya S.S."/>
            <person name="Shirouzu T."/>
            <person name="Yoshinaga Y."/>
            <person name="Martin F.M."/>
            <person name="Grigoriev I.V."/>
            <person name="Hibbett D.S."/>
        </authorList>
    </citation>
    <scope>NUCLEOTIDE SEQUENCE [LARGE SCALE GENOMIC DNA]</scope>
    <source>
        <strain evidence="3 4">HHB9708</strain>
    </source>
</reference>